<proteinExistence type="predicted"/>
<keyword evidence="3" id="KW-1185">Reference proteome</keyword>
<evidence type="ECO:0000313" key="2">
    <source>
        <dbReference type="EMBL" id="OWV33224.1"/>
    </source>
</evidence>
<feature type="transmembrane region" description="Helical" evidence="1">
    <location>
        <begin position="41"/>
        <end position="60"/>
    </location>
</feature>
<dbReference type="InterPro" id="IPR019201">
    <property type="entry name" value="DUF2065"/>
</dbReference>
<sequence>MNLVVAIGLALALEGAAYALFPDAMRRAATALFSMGEREVRIAGAVAFGIGAAITLAALASA</sequence>
<dbReference type="Pfam" id="PF09838">
    <property type="entry name" value="DUF2065"/>
    <property type="match status" value="1"/>
</dbReference>
<keyword evidence="1" id="KW-0472">Membrane</keyword>
<name>A0A219B4V5_9SPHN</name>
<evidence type="ECO:0008006" key="4">
    <source>
        <dbReference type="Google" id="ProtNLM"/>
    </source>
</evidence>
<reference evidence="3" key="1">
    <citation type="submission" date="2017-05" db="EMBL/GenBank/DDBJ databases">
        <authorList>
            <person name="Lin X."/>
        </authorList>
    </citation>
    <scope>NUCLEOTIDE SEQUENCE [LARGE SCALE GENOMIC DNA]</scope>
    <source>
        <strain evidence="3">JLT2012</strain>
    </source>
</reference>
<dbReference type="EMBL" id="NFZT01000001">
    <property type="protein sequence ID" value="OWV33224.1"/>
    <property type="molecule type" value="Genomic_DNA"/>
</dbReference>
<gene>
    <name evidence="2" type="ORF">B5C34_06965</name>
</gene>
<evidence type="ECO:0000313" key="3">
    <source>
        <dbReference type="Proteomes" id="UP000198462"/>
    </source>
</evidence>
<dbReference type="RefSeq" id="WP_088712010.1">
    <property type="nucleotide sequence ID" value="NZ_NFZT01000001.1"/>
</dbReference>
<keyword evidence="1" id="KW-0812">Transmembrane</keyword>
<dbReference type="AlphaFoldDB" id="A0A219B4V5"/>
<comment type="caution">
    <text evidence="2">The sequence shown here is derived from an EMBL/GenBank/DDBJ whole genome shotgun (WGS) entry which is preliminary data.</text>
</comment>
<keyword evidence="1" id="KW-1133">Transmembrane helix</keyword>
<organism evidence="2 3">
    <name type="scientific">Pacificimonas flava</name>
    <dbReference type="NCBI Taxonomy" id="1234595"/>
    <lineage>
        <taxon>Bacteria</taxon>
        <taxon>Pseudomonadati</taxon>
        <taxon>Pseudomonadota</taxon>
        <taxon>Alphaproteobacteria</taxon>
        <taxon>Sphingomonadales</taxon>
        <taxon>Sphingosinicellaceae</taxon>
        <taxon>Pacificimonas</taxon>
    </lineage>
</organism>
<dbReference type="STRING" id="1234595.C725_2177"/>
<evidence type="ECO:0000256" key="1">
    <source>
        <dbReference type="SAM" id="Phobius"/>
    </source>
</evidence>
<accession>A0A219B4V5</accession>
<protein>
    <recommendedName>
        <fullName evidence="4">DUF2065 domain-containing protein</fullName>
    </recommendedName>
</protein>
<dbReference type="Proteomes" id="UP000198462">
    <property type="component" value="Unassembled WGS sequence"/>
</dbReference>